<dbReference type="Pfam" id="PF00581">
    <property type="entry name" value="Rhodanese"/>
    <property type="match status" value="1"/>
</dbReference>
<feature type="compositionally biased region" description="Low complexity" evidence="3">
    <location>
        <begin position="724"/>
        <end position="734"/>
    </location>
</feature>
<evidence type="ECO:0000259" key="4">
    <source>
        <dbReference type="PROSITE" id="PS50055"/>
    </source>
</evidence>
<dbReference type="Pfam" id="PF00102">
    <property type="entry name" value="Y_phosphatase"/>
    <property type="match status" value="3"/>
</dbReference>
<dbReference type="PROSITE" id="PS50056">
    <property type="entry name" value="TYR_PHOSPHATASE_2"/>
    <property type="match status" value="1"/>
</dbReference>
<dbReference type="AlphaFoldDB" id="A0AAD9M6Y1"/>
<dbReference type="PRINTS" id="PR00700">
    <property type="entry name" value="PRTYPHPHTASE"/>
</dbReference>
<dbReference type="InterPro" id="IPR050348">
    <property type="entry name" value="Protein-Tyr_Phosphatase"/>
</dbReference>
<dbReference type="InterPro" id="IPR016130">
    <property type="entry name" value="Tyr_Pase_AS"/>
</dbReference>
<evidence type="ECO:0000256" key="1">
    <source>
        <dbReference type="ARBA" id="ARBA00009649"/>
    </source>
</evidence>
<dbReference type="PROSITE" id="PS00383">
    <property type="entry name" value="TYR_PHOSPHATASE_1"/>
    <property type="match status" value="1"/>
</dbReference>
<dbReference type="EC" id="3.1.3.48" evidence="2"/>
<evidence type="ECO:0000313" key="8">
    <source>
        <dbReference type="Proteomes" id="UP001217918"/>
    </source>
</evidence>
<sequence>MSSAKIGMNRLLRWKLRSTLRTNRLKQLLEGGSRNTLLLLDLRVSPQYAQSRIKGALNLCIPTTLLKRATYNLPKLEQTFQSNTDREEFTKWRETTHLVVYDSFSQDKRDAVSGMNMIKKFTSEGYMGETFLLRGGFNDFATKCPGLIDSSATGLAKPGLSLSGTNKGSSLGLGKADAGAPGVAPVIGGVVLPQASNNSNPFFSNIRQNQDLVDGVGQIEVGVPQGLDAESLPLWLRQVAASDDKGKRVADKFLRIELKEQSRMKAAYSMFSHAVPARLDAATDDFQKTVQLSGIEKGGKNRYKDILPFEHARVKLQGREQGSCDYVNASHVRVGGSHKRYIASQGPLPATFEDFWSVIWDQDVRVIVMLTAESEGGQLKCHPYWQGREFGSLKLRTLSEKKVSLDMDKYRPPATVSEVTPSPVSTTAATGMPATAYNDPFSWAVGSTAETGRRRANTTTRLDGAPNSASGQPPPQETSFVVIRKFALSHAAHPFAAMREITHLHYSSWPDFGAPAQPSHLLALVELANVMQRTAAGSAPSSSQQQQQRKPSGHVSTEFSNPAIPHSDQTARRRSWGRDLLVEFGWHDAPERDVRPRPMLVHCSAGCGRTGTFCTVDSVIDMLKRQSLKAARRADRRRRRMARDDEGHDQHQVTEQPEKKRQKSVDGEGDAHMAGVDAYAMPQQSSPLQQTRPSPSPTPTDVDAARGSGGGSSGSDDVAKRRTSSSSSSSSSNNSEEEERALDTSWLADESVDLIARAVEEFREQRLSMVQSLRQYVLCYETVLEWIARLHERQGGGRGGDERLRTRPGSMVDD</sequence>
<dbReference type="SMART" id="SM00404">
    <property type="entry name" value="PTPc_motif"/>
    <property type="match status" value="1"/>
</dbReference>
<feature type="compositionally biased region" description="Basic and acidic residues" evidence="3">
    <location>
        <begin position="794"/>
        <end position="805"/>
    </location>
</feature>
<dbReference type="PANTHER" id="PTHR19134:SF561">
    <property type="entry name" value="PROTEIN TYROSINE PHOSPHATASE 36E, ISOFORM A"/>
    <property type="match status" value="1"/>
</dbReference>
<dbReference type="GO" id="GO:0004725">
    <property type="term" value="F:protein tyrosine phosphatase activity"/>
    <property type="evidence" value="ECO:0007669"/>
    <property type="project" value="UniProtKB-EC"/>
</dbReference>
<dbReference type="InterPro" id="IPR000387">
    <property type="entry name" value="Tyr_Pase_dom"/>
</dbReference>
<dbReference type="InterPro" id="IPR029021">
    <property type="entry name" value="Prot-tyrosine_phosphatase-like"/>
</dbReference>
<dbReference type="PROSITE" id="PS50206">
    <property type="entry name" value="RHODANESE_3"/>
    <property type="match status" value="1"/>
</dbReference>
<dbReference type="Gene3D" id="3.40.250.10">
    <property type="entry name" value="Rhodanese-like domain"/>
    <property type="match status" value="1"/>
</dbReference>
<dbReference type="InterPro" id="IPR000242">
    <property type="entry name" value="PTP_cat"/>
</dbReference>
<evidence type="ECO:0000256" key="3">
    <source>
        <dbReference type="SAM" id="MobiDB-lite"/>
    </source>
</evidence>
<dbReference type="SMART" id="SM00450">
    <property type="entry name" value="RHOD"/>
    <property type="match status" value="1"/>
</dbReference>
<dbReference type="PROSITE" id="PS50055">
    <property type="entry name" value="TYR_PHOSPHATASE_PTP"/>
    <property type="match status" value="1"/>
</dbReference>
<name>A0AAD9M6Y1_9PEZI</name>
<feature type="region of interest" description="Disordered" evidence="3">
    <location>
        <begin position="683"/>
        <end position="744"/>
    </location>
</feature>
<dbReference type="SUPFAM" id="SSF52821">
    <property type="entry name" value="Rhodanese/Cell cycle control phosphatase"/>
    <property type="match status" value="1"/>
</dbReference>
<protein>
    <recommendedName>
        <fullName evidence="2">protein-tyrosine-phosphatase</fullName>
        <ecNumber evidence="2">3.1.3.48</ecNumber>
    </recommendedName>
</protein>
<proteinExistence type="inferred from homology"/>
<evidence type="ECO:0000259" key="6">
    <source>
        <dbReference type="PROSITE" id="PS50206"/>
    </source>
</evidence>
<accession>A0AAD9M6Y1</accession>
<feature type="domain" description="Tyrosine-protein phosphatase" evidence="4">
    <location>
        <begin position="300"/>
        <end position="786"/>
    </location>
</feature>
<dbReference type="Gene3D" id="3.90.190.10">
    <property type="entry name" value="Protein tyrosine phosphatase superfamily"/>
    <property type="match status" value="2"/>
</dbReference>
<evidence type="ECO:0000313" key="7">
    <source>
        <dbReference type="EMBL" id="KAK2066197.1"/>
    </source>
</evidence>
<feature type="compositionally biased region" description="Low complexity" evidence="3">
    <location>
        <begin position="683"/>
        <end position="693"/>
    </location>
</feature>
<gene>
    <name evidence="7" type="ORF">P8C59_000032</name>
</gene>
<reference evidence="7" key="1">
    <citation type="journal article" date="2023" name="Mol. Plant Microbe Interact.">
        <title>Elucidating the Obligate Nature and Biological Capacity of an Invasive Fungal Corn Pathogen.</title>
        <authorList>
            <person name="MacCready J.S."/>
            <person name="Roggenkamp E.M."/>
            <person name="Gdanetz K."/>
            <person name="Chilvers M.I."/>
        </authorList>
    </citation>
    <scope>NUCLEOTIDE SEQUENCE</scope>
    <source>
        <strain evidence="7">PM02</strain>
    </source>
</reference>
<feature type="domain" description="Tyrosine specific protein phosphatases" evidence="5">
    <location>
        <begin position="598"/>
        <end position="649"/>
    </location>
</feature>
<feature type="region of interest" description="Disordered" evidence="3">
    <location>
        <begin position="627"/>
        <end position="669"/>
    </location>
</feature>
<dbReference type="EMBL" id="JAQQPM010000001">
    <property type="protein sequence ID" value="KAK2066197.1"/>
    <property type="molecule type" value="Genomic_DNA"/>
</dbReference>
<evidence type="ECO:0000259" key="5">
    <source>
        <dbReference type="PROSITE" id="PS50056"/>
    </source>
</evidence>
<comment type="caution">
    <text evidence="7">The sequence shown here is derived from an EMBL/GenBank/DDBJ whole genome shotgun (WGS) entry which is preliminary data.</text>
</comment>
<dbReference type="CDD" id="cd01446">
    <property type="entry name" value="DSP_MapKP"/>
    <property type="match status" value="1"/>
</dbReference>
<feature type="compositionally biased region" description="Basic residues" evidence="3">
    <location>
        <begin position="627"/>
        <end position="641"/>
    </location>
</feature>
<dbReference type="PANTHER" id="PTHR19134">
    <property type="entry name" value="RECEPTOR-TYPE TYROSINE-PROTEIN PHOSPHATASE"/>
    <property type="match status" value="1"/>
</dbReference>
<dbReference type="InterPro" id="IPR003595">
    <property type="entry name" value="Tyr_Pase_cat"/>
</dbReference>
<feature type="region of interest" description="Disordered" evidence="3">
    <location>
        <begin position="794"/>
        <end position="814"/>
    </location>
</feature>
<dbReference type="SUPFAM" id="SSF52799">
    <property type="entry name" value="(Phosphotyrosine protein) phosphatases II"/>
    <property type="match status" value="1"/>
</dbReference>
<feature type="compositionally biased region" description="Basic and acidic residues" evidence="3">
    <location>
        <begin position="642"/>
        <end position="669"/>
    </location>
</feature>
<dbReference type="SMART" id="SM00194">
    <property type="entry name" value="PTPc"/>
    <property type="match status" value="1"/>
</dbReference>
<keyword evidence="8" id="KW-1185">Reference proteome</keyword>
<comment type="similarity">
    <text evidence="1">Belongs to the protein-tyrosine phosphatase family. Non-receptor class subfamily.</text>
</comment>
<feature type="region of interest" description="Disordered" evidence="3">
    <location>
        <begin position="535"/>
        <end position="572"/>
    </location>
</feature>
<dbReference type="InterPro" id="IPR001763">
    <property type="entry name" value="Rhodanese-like_dom"/>
</dbReference>
<dbReference type="Proteomes" id="UP001217918">
    <property type="component" value="Unassembled WGS sequence"/>
</dbReference>
<evidence type="ECO:0000256" key="2">
    <source>
        <dbReference type="ARBA" id="ARBA00013064"/>
    </source>
</evidence>
<feature type="domain" description="Rhodanese" evidence="6">
    <location>
        <begin position="33"/>
        <end position="149"/>
    </location>
</feature>
<dbReference type="InterPro" id="IPR036873">
    <property type="entry name" value="Rhodanese-like_dom_sf"/>
</dbReference>
<organism evidence="7 8">
    <name type="scientific">Phyllachora maydis</name>
    <dbReference type="NCBI Taxonomy" id="1825666"/>
    <lineage>
        <taxon>Eukaryota</taxon>
        <taxon>Fungi</taxon>
        <taxon>Dikarya</taxon>
        <taxon>Ascomycota</taxon>
        <taxon>Pezizomycotina</taxon>
        <taxon>Sordariomycetes</taxon>
        <taxon>Sordariomycetidae</taxon>
        <taxon>Phyllachorales</taxon>
        <taxon>Phyllachoraceae</taxon>
        <taxon>Phyllachora</taxon>
    </lineage>
</organism>